<feature type="domain" description="Pyrin" evidence="1">
    <location>
        <begin position="1"/>
        <end position="88"/>
    </location>
</feature>
<accession>A0A3Q3AB75</accession>
<name>A0A3Q3AB75_KRYMA</name>
<evidence type="ECO:0000313" key="3">
    <source>
        <dbReference type="Proteomes" id="UP000264800"/>
    </source>
</evidence>
<evidence type="ECO:0000259" key="1">
    <source>
        <dbReference type="PROSITE" id="PS50824"/>
    </source>
</evidence>
<protein>
    <recommendedName>
        <fullName evidence="1">Pyrin domain-containing protein</fullName>
    </recommendedName>
</protein>
<sequence length="89" mass="10330">MASEQLLKTLENMSNDDFETFKWFLEKPVVEDCKPIPKCHLEDAKRTKIVTKMIESYGDNLAVKVAIEVLRKQRLNDVAEKLKKAYEGE</sequence>
<dbReference type="InterPro" id="IPR011029">
    <property type="entry name" value="DEATH-like_dom_sf"/>
</dbReference>
<dbReference type="Pfam" id="PF02758">
    <property type="entry name" value="PYRIN"/>
    <property type="match status" value="1"/>
</dbReference>
<dbReference type="Proteomes" id="UP000264800">
    <property type="component" value="Unplaced"/>
</dbReference>
<keyword evidence="3" id="KW-1185">Reference proteome</keyword>
<organism evidence="2 3">
    <name type="scientific">Kryptolebias marmoratus</name>
    <name type="common">Mangrove killifish</name>
    <name type="synonym">Rivulus marmoratus</name>
    <dbReference type="NCBI Taxonomy" id="37003"/>
    <lineage>
        <taxon>Eukaryota</taxon>
        <taxon>Metazoa</taxon>
        <taxon>Chordata</taxon>
        <taxon>Craniata</taxon>
        <taxon>Vertebrata</taxon>
        <taxon>Euteleostomi</taxon>
        <taxon>Actinopterygii</taxon>
        <taxon>Neopterygii</taxon>
        <taxon>Teleostei</taxon>
        <taxon>Neoteleostei</taxon>
        <taxon>Acanthomorphata</taxon>
        <taxon>Ovalentaria</taxon>
        <taxon>Atherinomorphae</taxon>
        <taxon>Cyprinodontiformes</taxon>
        <taxon>Rivulidae</taxon>
        <taxon>Kryptolebias</taxon>
    </lineage>
</organism>
<reference evidence="2" key="1">
    <citation type="submission" date="2025-08" db="UniProtKB">
        <authorList>
            <consortium name="Ensembl"/>
        </authorList>
    </citation>
    <scope>IDENTIFICATION</scope>
</reference>
<dbReference type="OMA" id="SCMIDSY"/>
<reference evidence="2" key="2">
    <citation type="submission" date="2025-09" db="UniProtKB">
        <authorList>
            <consortium name="Ensembl"/>
        </authorList>
    </citation>
    <scope>IDENTIFICATION</scope>
</reference>
<proteinExistence type="predicted"/>
<dbReference type="Ensembl" id="ENSKMAT00000013703.1">
    <property type="protein sequence ID" value="ENSKMAP00000013496.1"/>
    <property type="gene ID" value="ENSKMAG00000010128.1"/>
</dbReference>
<dbReference type="PROSITE" id="PS50824">
    <property type="entry name" value="DAPIN"/>
    <property type="match status" value="1"/>
</dbReference>
<dbReference type="Gene3D" id="1.10.533.10">
    <property type="entry name" value="Death Domain, Fas"/>
    <property type="match status" value="1"/>
</dbReference>
<dbReference type="AlphaFoldDB" id="A0A3Q3AB75"/>
<evidence type="ECO:0000313" key="2">
    <source>
        <dbReference type="Ensembl" id="ENSKMAP00000013496.1"/>
    </source>
</evidence>
<dbReference type="GeneTree" id="ENSGT00940000173625"/>
<dbReference type="InterPro" id="IPR004020">
    <property type="entry name" value="DAPIN"/>
</dbReference>
<dbReference type="SMART" id="SM01289">
    <property type="entry name" value="PYRIN"/>
    <property type="match status" value="1"/>
</dbReference>
<dbReference type="CDD" id="cd08321">
    <property type="entry name" value="Pyrin_ASC-like"/>
    <property type="match status" value="1"/>
</dbReference>
<dbReference type="SUPFAM" id="SSF47986">
    <property type="entry name" value="DEATH domain"/>
    <property type="match status" value="1"/>
</dbReference>